<dbReference type="InterPro" id="IPR051265">
    <property type="entry name" value="HIBADH-related_NP60_sf"/>
</dbReference>
<dbReference type="PANTHER" id="PTHR43580:SF3">
    <property type="entry name" value="6-PHOSPHOGLUCONATE DEHYDROGENASE FAMILY PROTEIN (AFU_ORTHOLOGUE AFUA_2G11600)"/>
    <property type="match status" value="1"/>
</dbReference>
<dbReference type="SUPFAM" id="SSF51735">
    <property type="entry name" value="NAD(P)-binding Rossmann-fold domains"/>
    <property type="match status" value="1"/>
</dbReference>
<organism evidence="13 14">
    <name type="scientific">Trichocladium antarcticum</name>
    <dbReference type="NCBI Taxonomy" id="1450529"/>
    <lineage>
        <taxon>Eukaryota</taxon>
        <taxon>Fungi</taxon>
        <taxon>Dikarya</taxon>
        <taxon>Ascomycota</taxon>
        <taxon>Pezizomycotina</taxon>
        <taxon>Sordariomycetes</taxon>
        <taxon>Sordariomycetidae</taxon>
        <taxon>Sordariales</taxon>
        <taxon>Chaetomiaceae</taxon>
        <taxon>Trichocladium</taxon>
    </lineage>
</organism>
<evidence type="ECO:0000256" key="9">
    <source>
        <dbReference type="ARBA" id="ARBA00023136"/>
    </source>
</evidence>
<dbReference type="PANTHER" id="PTHR43580">
    <property type="entry name" value="OXIDOREDUCTASE GLYR1-RELATED"/>
    <property type="match status" value="1"/>
</dbReference>
<feature type="transmembrane region" description="Helical" evidence="10">
    <location>
        <begin position="308"/>
        <end position="328"/>
    </location>
</feature>
<evidence type="ECO:0000259" key="11">
    <source>
        <dbReference type="Pfam" id="PF03446"/>
    </source>
</evidence>
<evidence type="ECO:0000256" key="4">
    <source>
        <dbReference type="ARBA" id="ARBA00022448"/>
    </source>
</evidence>
<feature type="domain" description="3-hydroxyisobutyrate dehydrogenase-like NAD-binding" evidence="12">
    <location>
        <begin position="179"/>
        <end position="293"/>
    </location>
</feature>
<protein>
    <submittedName>
        <fullName evidence="13">NAD(P)-binding protein</fullName>
    </submittedName>
</protein>
<keyword evidence="5 10" id="KW-0812">Transmembrane</keyword>
<keyword evidence="4" id="KW-0813">Transport</keyword>
<comment type="similarity">
    <text evidence="2">Belongs to the HIBADH-related family. NP60 subfamily.</text>
</comment>
<keyword evidence="9 10" id="KW-0472">Membrane</keyword>
<name>A0AAN6UJT3_9PEZI</name>
<evidence type="ECO:0000256" key="2">
    <source>
        <dbReference type="ARBA" id="ARBA00007598"/>
    </source>
</evidence>
<comment type="similarity">
    <text evidence="3">Belongs to the V-ATPase e1/e2 subunit family.</text>
</comment>
<dbReference type="GO" id="GO:0050661">
    <property type="term" value="F:NADP binding"/>
    <property type="evidence" value="ECO:0007669"/>
    <property type="project" value="InterPro"/>
</dbReference>
<dbReference type="EMBL" id="MU853409">
    <property type="protein sequence ID" value="KAK4134312.1"/>
    <property type="molecule type" value="Genomic_DNA"/>
</dbReference>
<evidence type="ECO:0000259" key="12">
    <source>
        <dbReference type="Pfam" id="PF14833"/>
    </source>
</evidence>
<dbReference type="SUPFAM" id="SSF48179">
    <property type="entry name" value="6-phosphogluconate dehydrogenase C-terminal domain-like"/>
    <property type="match status" value="1"/>
</dbReference>
<evidence type="ECO:0000313" key="14">
    <source>
        <dbReference type="Proteomes" id="UP001304895"/>
    </source>
</evidence>
<gene>
    <name evidence="13" type="ORF">BT67DRAFT_449859</name>
</gene>
<dbReference type="GO" id="GO:0033179">
    <property type="term" value="C:proton-transporting V-type ATPase, V0 domain"/>
    <property type="evidence" value="ECO:0007669"/>
    <property type="project" value="InterPro"/>
</dbReference>
<keyword evidence="7 10" id="KW-1133">Transmembrane helix</keyword>
<reference evidence="13" key="1">
    <citation type="journal article" date="2023" name="Mol. Phylogenet. Evol.">
        <title>Genome-scale phylogeny and comparative genomics of the fungal order Sordariales.</title>
        <authorList>
            <person name="Hensen N."/>
            <person name="Bonometti L."/>
            <person name="Westerberg I."/>
            <person name="Brannstrom I.O."/>
            <person name="Guillou S."/>
            <person name="Cros-Aarteil S."/>
            <person name="Calhoun S."/>
            <person name="Haridas S."/>
            <person name="Kuo A."/>
            <person name="Mondo S."/>
            <person name="Pangilinan J."/>
            <person name="Riley R."/>
            <person name="LaButti K."/>
            <person name="Andreopoulos B."/>
            <person name="Lipzen A."/>
            <person name="Chen C."/>
            <person name="Yan M."/>
            <person name="Daum C."/>
            <person name="Ng V."/>
            <person name="Clum A."/>
            <person name="Steindorff A."/>
            <person name="Ohm R.A."/>
            <person name="Martin F."/>
            <person name="Silar P."/>
            <person name="Natvig D.O."/>
            <person name="Lalanne C."/>
            <person name="Gautier V."/>
            <person name="Ament-Velasquez S.L."/>
            <person name="Kruys A."/>
            <person name="Hutchinson M.I."/>
            <person name="Powell A.J."/>
            <person name="Barry K."/>
            <person name="Miller A.N."/>
            <person name="Grigoriev I.V."/>
            <person name="Debuchy R."/>
            <person name="Gladieux P."/>
            <person name="Hiltunen Thoren M."/>
            <person name="Johannesson H."/>
        </authorList>
    </citation>
    <scope>NUCLEOTIDE SEQUENCE</scope>
    <source>
        <strain evidence="13">CBS 123565</strain>
    </source>
</reference>
<evidence type="ECO:0000256" key="6">
    <source>
        <dbReference type="ARBA" id="ARBA00022781"/>
    </source>
</evidence>
<feature type="domain" description="6-phosphogluconate dehydrogenase NADP-binding" evidence="11">
    <location>
        <begin position="6"/>
        <end position="160"/>
    </location>
</feature>
<dbReference type="InterPro" id="IPR006115">
    <property type="entry name" value="6PGDH_NADP-bd"/>
</dbReference>
<comment type="subcellular location">
    <subcellularLocation>
        <location evidence="1">Membrane</location>
        <topology evidence="1">Multi-pass membrane protein</topology>
    </subcellularLocation>
</comment>
<evidence type="ECO:0000256" key="5">
    <source>
        <dbReference type="ARBA" id="ARBA00022692"/>
    </source>
</evidence>
<evidence type="ECO:0000256" key="10">
    <source>
        <dbReference type="SAM" id="Phobius"/>
    </source>
</evidence>
<comment type="caution">
    <text evidence="13">The sequence shown here is derived from an EMBL/GenBank/DDBJ whole genome shotgun (WGS) entry which is preliminary data.</text>
</comment>
<evidence type="ECO:0000313" key="13">
    <source>
        <dbReference type="EMBL" id="KAK4134312.1"/>
    </source>
</evidence>
<keyword evidence="6" id="KW-0375">Hydrogen ion transport</keyword>
<dbReference type="InterPro" id="IPR008927">
    <property type="entry name" value="6-PGluconate_DH-like_C_sf"/>
</dbReference>
<dbReference type="Gene3D" id="1.10.1040.10">
    <property type="entry name" value="N-(1-d-carboxylethyl)-l-norvaline Dehydrogenase, domain 2"/>
    <property type="match status" value="1"/>
</dbReference>
<evidence type="ECO:0000256" key="3">
    <source>
        <dbReference type="ARBA" id="ARBA00008328"/>
    </source>
</evidence>
<evidence type="ECO:0000256" key="7">
    <source>
        <dbReference type="ARBA" id="ARBA00022989"/>
    </source>
</evidence>
<evidence type="ECO:0000256" key="1">
    <source>
        <dbReference type="ARBA" id="ARBA00004141"/>
    </source>
</evidence>
<dbReference type="Pfam" id="PF14833">
    <property type="entry name" value="NAD_binding_11"/>
    <property type="match status" value="1"/>
</dbReference>
<evidence type="ECO:0000256" key="8">
    <source>
        <dbReference type="ARBA" id="ARBA00023065"/>
    </source>
</evidence>
<dbReference type="Gene3D" id="3.40.50.720">
    <property type="entry name" value="NAD(P)-binding Rossmann-like Domain"/>
    <property type="match status" value="1"/>
</dbReference>
<feature type="transmembrane region" description="Helical" evidence="10">
    <location>
        <begin position="340"/>
        <end position="364"/>
    </location>
</feature>
<dbReference type="InterPro" id="IPR029154">
    <property type="entry name" value="HIBADH-like_NADP-bd"/>
</dbReference>
<dbReference type="Pfam" id="PF05493">
    <property type="entry name" value="ATP_synt_H"/>
    <property type="match status" value="1"/>
</dbReference>
<dbReference type="InterPro" id="IPR013328">
    <property type="entry name" value="6PGD_dom2"/>
</dbReference>
<dbReference type="Proteomes" id="UP001304895">
    <property type="component" value="Unassembled WGS sequence"/>
</dbReference>
<accession>A0AAN6UJT3</accession>
<dbReference type="AlphaFoldDB" id="A0AAN6UJT3"/>
<reference evidence="13" key="2">
    <citation type="submission" date="2023-05" db="EMBL/GenBank/DDBJ databases">
        <authorList>
            <consortium name="Lawrence Berkeley National Laboratory"/>
            <person name="Steindorff A."/>
            <person name="Hensen N."/>
            <person name="Bonometti L."/>
            <person name="Westerberg I."/>
            <person name="Brannstrom I.O."/>
            <person name="Guillou S."/>
            <person name="Cros-Aarteil S."/>
            <person name="Calhoun S."/>
            <person name="Haridas S."/>
            <person name="Kuo A."/>
            <person name="Mondo S."/>
            <person name="Pangilinan J."/>
            <person name="Riley R."/>
            <person name="Labutti K."/>
            <person name="Andreopoulos B."/>
            <person name="Lipzen A."/>
            <person name="Chen C."/>
            <person name="Yanf M."/>
            <person name="Daum C."/>
            <person name="Ng V."/>
            <person name="Clum A."/>
            <person name="Ohm R."/>
            <person name="Martin F."/>
            <person name="Silar P."/>
            <person name="Natvig D."/>
            <person name="Lalanne C."/>
            <person name="Gautier V."/>
            <person name="Ament-Velasquez S.L."/>
            <person name="Kruys A."/>
            <person name="Hutchinson M.I."/>
            <person name="Powell A.J."/>
            <person name="Barry K."/>
            <person name="Miller A.N."/>
            <person name="Grigoriev I.V."/>
            <person name="Debuchy R."/>
            <person name="Gladieux P."/>
            <person name="Thoren M.H."/>
            <person name="Johannesson H."/>
        </authorList>
    </citation>
    <scope>NUCLEOTIDE SEQUENCE</scope>
    <source>
        <strain evidence="13">CBS 123565</strain>
    </source>
</reference>
<sequence length="378" mass="41315">MSPRLFWIGLGNMGRGMCKNLVEKGGLEEPLLLFNRTRQRSIELSEQLPAGKTEVVDSIAAGVAKADVIFIILSKDDVVEAAADEILKASDINGKLILECSTIHPSTTARLAKAFTDRGAEFVAAPVFGAPAMADAGQLVGVLAGPAASVQRARPFFKGVMARGEIDMSDEPYEKALQLKLIGNTFIANMVEQIAEGHVLAEKSGLGTQYLHQWIEGMFPGPYAAYSTRMLSGDYHQREYPLFAVDLARKDARHAMSLAEASGTRMRNVETADAHLAQVQEHAGERGDIAGIYGAVRKEAGLKFENDWSVIIGLVVISAMCVAAWILSPKGENQVLWRSSIILSIVSCYLMWAITFLAQLHPLIEPRRSDLRKEFIHH</sequence>
<dbReference type="InterPro" id="IPR008389">
    <property type="entry name" value="ATPase_V0-cplx_e1/e2_su"/>
</dbReference>
<dbReference type="InterPro" id="IPR036291">
    <property type="entry name" value="NAD(P)-bd_dom_sf"/>
</dbReference>
<dbReference type="GO" id="GO:0046961">
    <property type="term" value="F:proton-transporting ATPase activity, rotational mechanism"/>
    <property type="evidence" value="ECO:0007669"/>
    <property type="project" value="InterPro"/>
</dbReference>
<dbReference type="Pfam" id="PF03446">
    <property type="entry name" value="NAD_binding_2"/>
    <property type="match status" value="1"/>
</dbReference>
<proteinExistence type="inferred from homology"/>
<keyword evidence="14" id="KW-1185">Reference proteome</keyword>
<keyword evidence="8" id="KW-0406">Ion transport</keyword>
<dbReference type="GO" id="GO:0051287">
    <property type="term" value="F:NAD binding"/>
    <property type="evidence" value="ECO:0007669"/>
    <property type="project" value="InterPro"/>
</dbReference>